<dbReference type="InterPro" id="IPR000477">
    <property type="entry name" value="RT_dom"/>
</dbReference>
<evidence type="ECO:0000313" key="2">
    <source>
        <dbReference type="EMBL" id="KAL3696686.1"/>
    </source>
</evidence>
<dbReference type="InterPro" id="IPR043502">
    <property type="entry name" value="DNA/RNA_pol_sf"/>
</dbReference>
<protein>
    <recommendedName>
        <fullName evidence="1">Reverse transcriptase domain-containing protein</fullName>
    </recommendedName>
</protein>
<dbReference type="Proteomes" id="UP001633002">
    <property type="component" value="Unassembled WGS sequence"/>
</dbReference>
<dbReference type="AlphaFoldDB" id="A0ABD3I306"/>
<keyword evidence="3" id="KW-1185">Reference proteome</keyword>
<dbReference type="PROSITE" id="PS50878">
    <property type="entry name" value="RT_POL"/>
    <property type="match status" value="1"/>
</dbReference>
<organism evidence="2 3">
    <name type="scientific">Riccia sorocarpa</name>
    <dbReference type="NCBI Taxonomy" id="122646"/>
    <lineage>
        <taxon>Eukaryota</taxon>
        <taxon>Viridiplantae</taxon>
        <taxon>Streptophyta</taxon>
        <taxon>Embryophyta</taxon>
        <taxon>Marchantiophyta</taxon>
        <taxon>Marchantiopsida</taxon>
        <taxon>Marchantiidae</taxon>
        <taxon>Marchantiales</taxon>
        <taxon>Ricciaceae</taxon>
        <taxon>Riccia</taxon>
    </lineage>
</organism>
<sequence>MTLNKEDSIGPTPLLQGSPLRRWRALDQTGDLLDVYHAAGRTEGPFFTRQAAKGNRLDQSRLDRVYLSEMGSWVHAISLVKHFEKLAVSDHIPVLVDLAIKPPRKRSRRRRSSYIKMDEDAMKDPVFLADLEVQKVWQEGYSMSTCPITAWSLAWGKVQRLYGRRRALQQQQRGELTRLKEKLGEMRMKLADDPNAVPLEEYKAIEAKVREDELQECEIARRRSRHRWLKSGDAPTRYFYAVLKSKQNAEALTVLTKEDGSVLEDEDEILGEVHSFYGELRGRTMLKADKSPGADGLTAEVLRTSWSWTKAACYALIKEFWRTGRLGKNDVMGVIKLLAKSEEKHFLRNWRPITNLAMTYKIISKLLAERLKKILPQLIDEEQTGFVEQRSIVDNFLCLKLGQELAEHIHQESLFCKLDFVKAFDRVQHHYLIATMEAMHFDPV</sequence>
<proteinExistence type="predicted"/>
<accession>A0ABD3I306</accession>
<evidence type="ECO:0000313" key="3">
    <source>
        <dbReference type="Proteomes" id="UP001633002"/>
    </source>
</evidence>
<dbReference type="Pfam" id="PF00078">
    <property type="entry name" value="RVT_1"/>
    <property type="match status" value="1"/>
</dbReference>
<dbReference type="SUPFAM" id="SSF56219">
    <property type="entry name" value="DNase I-like"/>
    <property type="match status" value="1"/>
</dbReference>
<dbReference type="InterPro" id="IPR036691">
    <property type="entry name" value="Endo/exonu/phosph_ase_sf"/>
</dbReference>
<dbReference type="SUPFAM" id="SSF56672">
    <property type="entry name" value="DNA/RNA polymerases"/>
    <property type="match status" value="1"/>
</dbReference>
<comment type="caution">
    <text evidence="2">The sequence shown here is derived from an EMBL/GenBank/DDBJ whole genome shotgun (WGS) entry which is preliminary data.</text>
</comment>
<feature type="domain" description="Reverse transcriptase" evidence="1">
    <location>
        <begin position="319"/>
        <end position="444"/>
    </location>
</feature>
<name>A0ABD3I306_9MARC</name>
<dbReference type="PANTHER" id="PTHR19446">
    <property type="entry name" value="REVERSE TRANSCRIPTASES"/>
    <property type="match status" value="1"/>
</dbReference>
<evidence type="ECO:0000259" key="1">
    <source>
        <dbReference type="PROSITE" id="PS50878"/>
    </source>
</evidence>
<reference evidence="2 3" key="1">
    <citation type="submission" date="2024-09" db="EMBL/GenBank/DDBJ databases">
        <title>Chromosome-scale assembly of Riccia sorocarpa.</title>
        <authorList>
            <person name="Paukszto L."/>
        </authorList>
    </citation>
    <scope>NUCLEOTIDE SEQUENCE [LARGE SCALE GENOMIC DNA]</scope>
    <source>
        <strain evidence="2">LP-2024</strain>
        <tissue evidence="2">Aerial parts of the thallus</tissue>
    </source>
</reference>
<dbReference type="EMBL" id="JBJQOH010000002">
    <property type="protein sequence ID" value="KAL3696686.1"/>
    <property type="molecule type" value="Genomic_DNA"/>
</dbReference>
<gene>
    <name evidence="2" type="ORF">R1sor_010762</name>
</gene>